<dbReference type="Proteomes" id="UP001497480">
    <property type="component" value="Unassembled WGS sequence"/>
</dbReference>
<dbReference type="GO" id="GO:0009734">
    <property type="term" value="P:auxin-activated signaling pathway"/>
    <property type="evidence" value="ECO:0007669"/>
    <property type="project" value="UniProtKB-KW"/>
</dbReference>
<organism evidence="11 12">
    <name type="scientific">Lupinus luteus</name>
    <name type="common">European yellow lupine</name>
    <dbReference type="NCBI Taxonomy" id="3873"/>
    <lineage>
        <taxon>Eukaryota</taxon>
        <taxon>Viridiplantae</taxon>
        <taxon>Streptophyta</taxon>
        <taxon>Embryophyta</taxon>
        <taxon>Tracheophyta</taxon>
        <taxon>Spermatophyta</taxon>
        <taxon>Magnoliopsida</taxon>
        <taxon>eudicotyledons</taxon>
        <taxon>Gunneridae</taxon>
        <taxon>Pentapetalae</taxon>
        <taxon>rosids</taxon>
        <taxon>fabids</taxon>
        <taxon>Fabales</taxon>
        <taxon>Fabaceae</taxon>
        <taxon>Papilionoideae</taxon>
        <taxon>50 kb inversion clade</taxon>
        <taxon>genistoids sensu lato</taxon>
        <taxon>core genistoids</taxon>
        <taxon>Genisteae</taxon>
        <taxon>Lupinus</taxon>
    </lineage>
</organism>
<dbReference type="Pfam" id="PF03547">
    <property type="entry name" value="Mem_trans"/>
    <property type="match status" value="1"/>
</dbReference>
<dbReference type="GO" id="GO:0080162">
    <property type="term" value="P:endoplasmic reticulum to cytosol auxin transport"/>
    <property type="evidence" value="ECO:0007669"/>
    <property type="project" value="InterPro"/>
</dbReference>
<keyword evidence="12" id="KW-1185">Reference proteome</keyword>
<evidence type="ECO:0000256" key="8">
    <source>
        <dbReference type="ARBA" id="ARBA00025100"/>
    </source>
</evidence>
<feature type="transmembrane region" description="Helical" evidence="10">
    <location>
        <begin position="310"/>
        <end position="328"/>
    </location>
</feature>
<dbReference type="AlphaFoldDB" id="A0AAV1XTM1"/>
<evidence type="ECO:0000256" key="6">
    <source>
        <dbReference type="ARBA" id="ARBA00023136"/>
    </source>
</evidence>
<evidence type="ECO:0000313" key="12">
    <source>
        <dbReference type="Proteomes" id="UP001497480"/>
    </source>
</evidence>
<evidence type="ECO:0000256" key="10">
    <source>
        <dbReference type="SAM" id="Phobius"/>
    </source>
</evidence>
<feature type="transmembrane region" description="Helical" evidence="10">
    <location>
        <begin position="86"/>
        <end position="107"/>
    </location>
</feature>
<evidence type="ECO:0008006" key="13">
    <source>
        <dbReference type="Google" id="ProtNLM"/>
    </source>
</evidence>
<protein>
    <recommendedName>
        <fullName evidence="13">Protein PIN-LIKES 3</fullName>
    </recommendedName>
</protein>
<dbReference type="InterPro" id="IPR004776">
    <property type="entry name" value="Mem_transp_PIN-like"/>
</dbReference>
<keyword evidence="7" id="KW-0927">Auxin signaling pathway</keyword>
<feature type="transmembrane region" description="Helical" evidence="10">
    <location>
        <begin position="374"/>
        <end position="398"/>
    </location>
</feature>
<comment type="function">
    <text evidence="8">Involved in cellular auxin homeostasis by regulating auxin metabolism. Regulates intracellular auxin accumulation at the endoplasmic reticulum and thus auxin availability for nuclear auxin signaling.</text>
</comment>
<feature type="transmembrane region" description="Helical" evidence="10">
    <location>
        <begin position="410"/>
        <end position="431"/>
    </location>
</feature>
<name>A0AAV1XTM1_LUPLU</name>
<dbReference type="PANTHER" id="PTHR31651">
    <property type="match status" value="1"/>
</dbReference>
<feature type="transmembrane region" description="Helical" evidence="10">
    <location>
        <begin position="340"/>
        <end position="368"/>
    </location>
</feature>
<keyword evidence="2" id="KW-0813">Transport</keyword>
<keyword evidence="3 10" id="KW-0812">Transmembrane</keyword>
<evidence type="ECO:0000256" key="7">
    <source>
        <dbReference type="ARBA" id="ARBA00023294"/>
    </source>
</evidence>
<evidence type="ECO:0000256" key="2">
    <source>
        <dbReference type="ARBA" id="ARBA00022448"/>
    </source>
</evidence>
<feature type="transmembrane region" description="Helical" evidence="10">
    <location>
        <begin position="54"/>
        <end position="74"/>
    </location>
</feature>
<keyword evidence="6 10" id="KW-0472">Membrane</keyword>
<dbReference type="PANTHER" id="PTHR31651:SF44">
    <property type="entry name" value="AUXIN EFFLUX CARRIER FAMILY PROTEIN"/>
    <property type="match status" value="1"/>
</dbReference>
<dbReference type="EMBL" id="CAXHTB010000018">
    <property type="protein sequence ID" value="CAL0324324.1"/>
    <property type="molecule type" value="Genomic_DNA"/>
</dbReference>
<reference evidence="11 12" key="1">
    <citation type="submission" date="2024-03" db="EMBL/GenBank/DDBJ databases">
        <authorList>
            <person name="Martinez-Hernandez J."/>
        </authorList>
    </citation>
    <scope>NUCLEOTIDE SEQUENCE [LARGE SCALE GENOMIC DNA]</scope>
</reference>
<evidence type="ECO:0000256" key="1">
    <source>
        <dbReference type="ARBA" id="ARBA00004477"/>
    </source>
</evidence>
<keyword evidence="5 10" id="KW-1133">Transmembrane helix</keyword>
<evidence type="ECO:0000256" key="9">
    <source>
        <dbReference type="ARBA" id="ARBA00025752"/>
    </source>
</evidence>
<evidence type="ECO:0000256" key="4">
    <source>
        <dbReference type="ARBA" id="ARBA00022824"/>
    </source>
</evidence>
<comment type="similarity">
    <text evidence="9">Belongs to the auxin efflux carrier (TC 2.A.69.2) family.</text>
</comment>
<evidence type="ECO:0000256" key="3">
    <source>
        <dbReference type="ARBA" id="ARBA00022692"/>
    </source>
</evidence>
<comment type="caution">
    <text evidence="11">The sequence shown here is derived from an EMBL/GenBank/DDBJ whole genome shotgun (WGS) entry which is preliminary data.</text>
</comment>
<comment type="subcellular location">
    <subcellularLocation>
        <location evidence="1">Endoplasmic reticulum membrane</location>
        <topology evidence="1">Multi-pass membrane protein</topology>
    </subcellularLocation>
</comment>
<keyword evidence="4" id="KW-0256">Endoplasmic reticulum</keyword>
<feature type="transmembrane region" description="Helical" evidence="10">
    <location>
        <begin position="16"/>
        <end position="42"/>
    </location>
</feature>
<gene>
    <name evidence="11" type="ORF">LLUT_LOCUS25384</name>
</gene>
<dbReference type="GO" id="GO:0005789">
    <property type="term" value="C:endoplasmic reticulum membrane"/>
    <property type="evidence" value="ECO:0007669"/>
    <property type="project" value="UniProtKB-SubCell"/>
</dbReference>
<proteinExistence type="inferred from homology"/>
<evidence type="ECO:0000313" key="11">
    <source>
        <dbReference type="EMBL" id="CAL0324324.1"/>
    </source>
</evidence>
<accession>A0AAV1XTM1</accession>
<dbReference type="InterPro" id="IPR045033">
    <property type="entry name" value="PILS1/3/4/5/7"/>
</dbReference>
<sequence>MARNIVSEKKGEKMELWGLFFVSLMPILKVLLITALGTLLALDRFQILGDNATKHLNTMVYFVFAPALVCGNLAKTITLRSMIMLWFMPLNVLLTFVIGTILGWLLIKITKVPHHLHGLVLGCCSAGNLGNLPLIIVPAICKERSIPFGDVNVCYRNALAYASLSMALGSIFIWSYAYNIVRIYSRNLSCIVKVDSVENRVSVAETDPENPSKCSTESFQAAEDKSKSNEHVKELEIECTVPNGHAKVPKKGKIMKHVKIIAEKINLKVLFAPCTIGVIVGLIIGVIPQFRKLLVVDGAPLRVVQDSIDMLGGAGIPAMTLLVGANLLKGLKGSRKQVPLIVGITLVRFIALPAIGIGIVKGAVHFGFIHSDPLYQFLLLLQFALPPAVAMSTITQLFGAGEGECSVIMLATYSCAAVSLTLWCTFFMWLVL</sequence>
<evidence type="ECO:0000256" key="5">
    <source>
        <dbReference type="ARBA" id="ARBA00022989"/>
    </source>
</evidence>
<feature type="transmembrane region" description="Helical" evidence="10">
    <location>
        <begin position="160"/>
        <end position="178"/>
    </location>
</feature>
<feature type="transmembrane region" description="Helical" evidence="10">
    <location>
        <begin position="269"/>
        <end position="290"/>
    </location>
</feature>